<proteinExistence type="predicted"/>
<reference evidence="3" key="1">
    <citation type="submission" date="2021-03" db="EMBL/GenBank/DDBJ databases">
        <title>Chromosome level genome of the anhydrobiotic midge Polypedilum vanderplanki.</title>
        <authorList>
            <person name="Yoshida Y."/>
            <person name="Kikawada T."/>
            <person name="Gusev O."/>
        </authorList>
    </citation>
    <scope>NUCLEOTIDE SEQUENCE</scope>
    <source>
        <strain evidence="3">NIAS01</strain>
        <tissue evidence="3">Whole body or cell culture</tissue>
    </source>
</reference>
<evidence type="ECO:0000313" key="4">
    <source>
        <dbReference type="Proteomes" id="UP001107558"/>
    </source>
</evidence>
<feature type="region of interest" description="Disordered" evidence="1">
    <location>
        <begin position="152"/>
        <end position="214"/>
    </location>
</feature>
<protein>
    <submittedName>
        <fullName evidence="3">Uncharacterized protein</fullName>
    </submittedName>
</protein>
<dbReference type="AlphaFoldDB" id="A0A9J6BYG7"/>
<accession>A0A9J6BYG7</accession>
<feature type="compositionally biased region" description="Acidic residues" evidence="1">
    <location>
        <begin position="124"/>
        <end position="137"/>
    </location>
</feature>
<evidence type="ECO:0000256" key="2">
    <source>
        <dbReference type="SAM" id="SignalP"/>
    </source>
</evidence>
<dbReference type="OrthoDB" id="7791056at2759"/>
<name>A0A9J6BYG7_POLVA</name>
<feature type="signal peptide" evidence="2">
    <location>
        <begin position="1"/>
        <end position="24"/>
    </location>
</feature>
<keyword evidence="4" id="KW-1185">Reference proteome</keyword>
<sequence length="308" mass="36261">MRLNELFQVIIGLFLCLTMECGRTDHVHLKIHVPDVVHKHKHVKTKYVHVFHPKVVHTDHSSSVQFLHSRNDPIGGNLKGFSQPHTEYRISEEDFNKWRQEQQRRALEKRKRQQQKQKQQQQQIEDEYDENFDEEEEANYDDELFKKHRANKANSAALSGKKENKNHKNHNYSPDYDSSNADKVYAKHPPNKSNNKKQQHSNRPSSKRTRPDEFKQYQVYGITNVDAESSNVEQQYTNIDPTAIDPGYYSTLPRDVQNVPATNQDDIYSGLISKKYNKNIEDKSKLLADINYNRKQQTKNLLQRRHGQ</sequence>
<feature type="compositionally biased region" description="Basic residues" evidence="1">
    <location>
        <begin position="194"/>
        <end position="208"/>
    </location>
</feature>
<organism evidence="3 4">
    <name type="scientific">Polypedilum vanderplanki</name>
    <name type="common">Sleeping chironomid midge</name>
    <dbReference type="NCBI Taxonomy" id="319348"/>
    <lineage>
        <taxon>Eukaryota</taxon>
        <taxon>Metazoa</taxon>
        <taxon>Ecdysozoa</taxon>
        <taxon>Arthropoda</taxon>
        <taxon>Hexapoda</taxon>
        <taxon>Insecta</taxon>
        <taxon>Pterygota</taxon>
        <taxon>Neoptera</taxon>
        <taxon>Endopterygota</taxon>
        <taxon>Diptera</taxon>
        <taxon>Nematocera</taxon>
        <taxon>Chironomoidea</taxon>
        <taxon>Chironomidae</taxon>
        <taxon>Chironominae</taxon>
        <taxon>Polypedilum</taxon>
        <taxon>Polypedilum</taxon>
    </lineage>
</organism>
<feature type="chain" id="PRO_5039952593" evidence="2">
    <location>
        <begin position="25"/>
        <end position="308"/>
    </location>
</feature>
<dbReference type="EMBL" id="JADBJN010000002">
    <property type="protein sequence ID" value="KAG5674595.1"/>
    <property type="molecule type" value="Genomic_DNA"/>
</dbReference>
<evidence type="ECO:0000256" key="1">
    <source>
        <dbReference type="SAM" id="MobiDB-lite"/>
    </source>
</evidence>
<comment type="caution">
    <text evidence="3">The sequence shown here is derived from an EMBL/GenBank/DDBJ whole genome shotgun (WGS) entry which is preliminary data.</text>
</comment>
<gene>
    <name evidence="3" type="ORF">PVAND_004549</name>
</gene>
<keyword evidence="2" id="KW-0732">Signal</keyword>
<evidence type="ECO:0000313" key="3">
    <source>
        <dbReference type="EMBL" id="KAG5674595.1"/>
    </source>
</evidence>
<dbReference type="Proteomes" id="UP001107558">
    <property type="component" value="Chromosome 2"/>
</dbReference>
<feature type="region of interest" description="Disordered" evidence="1">
    <location>
        <begin position="101"/>
        <end position="137"/>
    </location>
</feature>